<feature type="compositionally biased region" description="Pro residues" evidence="1">
    <location>
        <begin position="17"/>
        <end position="27"/>
    </location>
</feature>
<name>A0A167RHP1_CALVF</name>
<dbReference type="Proteomes" id="UP000076738">
    <property type="component" value="Unassembled WGS sequence"/>
</dbReference>
<evidence type="ECO:0000313" key="2">
    <source>
        <dbReference type="EMBL" id="KZP00918.1"/>
    </source>
</evidence>
<dbReference type="EMBL" id="KV417268">
    <property type="protein sequence ID" value="KZP00918.1"/>
    <property type="molecule type" value="Genomic_DNA"/>
</dbReference>
<feature type="region of interest" description="Disordered" evidence="1">
    <location>
        <begin position="1"/>
        <end position="60"/>
    </location>
</feature>
<gene>
    <name evidence="2" type="ORF">CALVIDRAFT_217497</name>
</gene>
<organism evidence="2 3">
    <name type="scientific">Calocera viscosa (strain TUFC12733)</name>
    <dbReference type="NCBI Taxonomy" id="1330018"/>
    <lineage>
        <taxon>Eukaryota</taxon>
        <taxon>Fungi</taxon>
        <taxon>Dikarya</taxon>
        <taxon>Basidiomycota</taxon>
        <taxon>Agaricomycotina</taxon>
        <taxon>Dacrymycetes</taxon>
        <taxon>Dacrymycetales</taxon>
        <taxon>Dacrymycetaceae</taxon>
        <taxon>Calocera</taxon>
    </lineage>
</organism>
<evidence type="ECO:0000313" key="3">
    <source>
        <dbReference type="Proteomes" id="UP000076738"/>
    </source>
</evidence>
<keyword evidence="3" id="KW-1185">Reference proteome</keyword>
<sequence>MTGAICESGELTRLPGYKPPTAAPFSPPSIFLPLPRRERRTRNLTPPSFSSPVRGGSESRSRTLACRRLQNLLVATAARRQGPLTRRYRARIGRRRSLACGQLSRGPRYAASELVGLWIRARSRRPLCAPCAIANIVYAVTLADDEGLCNASARLGQRRDGLHCSRWRDAVCGCVVGLCQWCRLLRTPLAGTGLAMMLDDYDFRVGSSNLCING</sequence>
<proteinExistence type="predicted"/>
<reference evidence="2 3" key="1">
    <citation type="journal article" date="2016" name="Mol. Biol. Evol.">
        <title>Comparative Genomics of Early-Diverging Mushroom-Forming Fungi Provides Insights into the Origins of Lignocellulose Decay Capabilities.</title>
        <authorList>
            <person name="Nagy L.G."/>
            <person name="Riley R."/>
            <person name="Tritt A."/>
            <person name="Adam C."/>
            <person name="Daum C."/>
            <person name="Floudas D."/>
            <person name="Sun H."/>
            <person name="Yadav J.S."/>
            <person name="Pangilinan J."/>
            <person name="Larsson K.H."/>
            <person name="Matsuura K."/>
            <person name="Barry K."/>
            <person name="Labutti K."/>
            <person name="Kuo R."/>
            <person name="Ohm R.A."/>
            <person name="Bhattacharya S.S."/>
            <person name="Shirouzu T."/>
            <person name="Yoshinaga Y."/>
            <person name="Martin F.M."/>
            <person name="Grigoriev I.V."/>
            <person name="Hibbett D.S."/>
        </authorList>
    </citation>
    <scope>NUCLEOTIDE SEQUENCE [LARGE SCALE GENOMIC DNA]</scope>
    <source>
        <strain evidence="2 3">TUFC12733</strain>
    </source>
</reference>
<evidence type="ECO:0000256" key="1">
    <source>
        <dbReference type="SAM" id="MobiDB-lite"/>
    </source>
</evidence>
<dbReference type="AlphaFoldDB" id="A0A167RHP1"/>
<protein>
    <submittedName>
        <fullName evidence="2">Uncharacterized protein</fullName>
    </submittedName>
</protein>
<accession>A0A167RHP1</accession>